<comment type="caution">
    <text evidence="2">The sequence shown here is derived from an EMBL/GenBank/DDBJ whole genome shotgun (WGS) entry which is preliminary data.</text>
</comment>
<name>A0A699XD32_TANCI</name>
<feature type="compositionally biased region" description="Gly residues" evidence="1">
    <location>
        <begin position="13"/>
        <end position="30"/>
    </location>
</feature>
<evidence type="ECO:0000313" key="2">
    <source>
        <dbReference type="EMBL" id="GFD57103.1"/>
    </source>
</evidence>
<dbReference type="AlphaFoldDB" id="A0A699XD32"/>
<sequence length="44" mass="4174">SAHRAPSHAAQPGCGGCPAPGACRGPGAGPRGRTSPARRGAVLV</sequence>
<protein>
    <submittedName>
        <fullName evidence="2">Uncharacterized protein</fullName>
    </submittedName>
</protein>
<proteinExistence type="predicted"/>
<dbReference type="EMBL" id="BKCJ011836988">
    <property type="protein sequence ID" value="GFD57103.1"/>
    <property type="molecule type" value="Genomic_DNA"/>
</dbReference>
<organism evidence="2">
    <name type="scientific">Tanacetum cinerariifolium</name>
    <name type="common">Dalmatian daisy</name>
    <name type="synonym">Chrysanthemum cinerariifolium</name>
    <dbReference type="NCBI Taxonomy" id="118510"/>
    <lineage>
        <taxon>Eukaryota</taxon>
        <taxon>Viridiplantae</taxon>
        <taxon>Streptophyta</taxon>
        <taxon>Embryophyta</taxon>
        <taxon>Tracheophyta</taxon>
        <taxon>Spermatophyta</taxon>
        <taxon>Magnoliopsida</taxon>
        <taxon>eudicotyledons</taxon>
        <taxon>Gunneridae</taxon>
        <taxon>Pentapetalae</taxon>
        <taxon>asterids</taxon>
        <taxon>campanulids</taxon>
        <taxon>Asterales</taxon>
        <taxon>Asteraceae</taxon>
        <taxon>Asteroideae</taxon>
        <taxon>Anthemideae</taxon>
        <taxon>Anthemidinae</taxon>
        <taxon>Tanacetum</taxon>
    </lineage>
</organism>
<evidence type="ECO:0000256" key="1">
    <source>
        <dbReference type="SAM" id="MobiDB-lite"/>
    </source>
</evidence>
<feature type="compositionally biased region" description="Low complexity" evidence="1">
    <location>
        <begin position="31"/>
        <end position="44"/>
    </location>
</feature>
<reference evidence="2" key="1">
    <citation type="journal article" date="2019" name="Sci. Rep.">
        <title>Draft genome of Tanacetum cinerariifolium, the natural source of mosquito coil.</title>
        <authorList>
            <person name="Yamashiro T."/>
            <person name="Shiraishi A."/>
            <person name="Satake H."/>
            <person name="Nakayama K."/>
        </authorList>
    </citation>
    <scope>NUCLEOTIDE SEQUENCE</scope>
</reference>
<feature type="region of interest" description="Disordered" evidence="1">
    <location>
        <begin position="1"/>
        <end position="44"/>
    </location>
</feature>
<feature type="non-terminal residue" evidence="2">
    <location>
        <position position="1"/>
    </location>
</feature>
<gene>
    <name evidence="2" type="ORF">Tci_929072</name>
</gene>
<accession>A0A699XD32</accession>